<dbReference type="PROSITE" id="PS50022">
    <property type="entry name" value="FA58C_3"/>
    <property type="match status" value="1"/>
</dbReference>
<dbReference type="CDD" id="cd19941">
    <property type="entry name" value="TIL"/>
    <property type="match status" value="2"/>
</dbReference>
<dbReference type="SMART" id="SM00214">
    <property type="entry name" value="VWC"/>
    <property type="match status" value="4"/>
</dbReference>
<evidence type="ECO:0000256" key="8">
    <source>
        <dbReference type="SAM" id="MobiDB-lite"/>
    </source>
</evidence>
<organism evidence="12 13">
    <name type="scientific">Caerostris extrusa</name>
    <name type="common">Bark spider</name>
    <name type="synonym">Caerostris bankana</name>
    <dbReference type="NCBI Taxonomy" id="172846"/>
    <lineage>
        <taxon>Eukaryota</taxon>
        <taxon>Metazoa</taxon>
        <taxon>Ecdysozoa</taxon>
        <taxon>Arthropoda</taxon>
        <taxon>Chelicerata</taxon>
        <taxon>Arachnida</taxon>
        <taxon>Araneae</taxon>
        <taxon>Araneomorphae</taxon>
        <taxon>Entelegynae</taxon>
        <taxon>Araneoidea</taxon>
        <taxon>Araneidae</taxon>
        <taxon>Caerostris</taxon>
    </lineage>
</organism>
<keyword evidence="13" id="KW-1185">Reference proteome</keyword>
<dbReference type="SUPFAM" id="SSF49785">
    <property type="entry name" value="Galactose-binding domain-like"/>
    <property type="match status" value="1"/>
</dbReference>
<name>A0AAV4WE12_CAEEX</name>
<dbReference type="InterPro" id="IPR001007">
    <property type="entry name" value="VWF_dom"/>
</dbReference>
<dbReference type="InterPro" id="IPR002919">
    <property type="entry name" value="TIL_dom"/>
</dbReference>
<dbReference type="SMART" id="SM00192">
    <property type="entry name" value="LDLa"/>
    <property type="match status" value="1"/>
</dbReference>
<sequence length="1406" mass="157641">MQIPTEPSMEYLCPNSFEPESSLLEDATIQASSSTSREPFHDSLSTREGSPDGAVVGCQGVDDMHPHLIIELPEVKWLTSIYIQANSKISIFKTGYACIRLHKHIQVEKMKKIGLKLFRVIGSEDYKKWLPVFGSDGHELIEGNSDQTGIVSHFFKTPMEVKYIKIIPETWHKWPSFRLELKGCEITEEESTISPITEALKLCPELLDEPDLADNCPAYCPPGMMCNGNECVDPLDCPCVHERVVFPVSDRIVDTSCKQCDCVLGGRSICTEKACPSCAEDERSVLDDDCTCTCKACESNQKMCPTTHECIPKQRWCDGIIDCEDDEVNCIYTSTETTTEVSTIPPEPENATCDVMGKHIKTFDGQDISYEICHHTVMKDIVNGLYKVTLHKDCNAKDDCKHWMELKHMNQNINVFSDLRRVGDQVIIKSHNEGYTVTYDNKGHLKIEVIPTLMNRLGGLCGFYSGEPEDDQKKPDGKRAYTSEEFGDSWTVDENGADCIPLICPHDIMARALLQCQKIEHKNSSDEKCKCDAFQTYAEACEDKLGPAAAVRNWRFMHECHSECPAGLEWNDCGPSCQLTCDSSSETTLQQCSEKCVPGCFCPPGTVLNEDRCVLPEQCADQLCQGFGDPHFRTFDGDFFVFLAEGTYLIVGDKENDFALFGVHIDGISIPMDKLPIHSHGMIVLGYPGRTYIVSIPLMSLEARFYEENSGFAVKVPSRRYFNKTEGICGNCNGKKDELEDKPLSEFVCSFQVEGELDECEKSMEELPKLPERVPICKRLEDPVFEACHPLVDIDIYIEACSFDAIHSEKDKESFCKTAKEYARQCCQAGLDIEDWPEILGCDITCPEEFTYHQCHEGCPQTCSSVKNASKDSTCDQLKTDGCFCPGDKILQDGSCVDAVLCDTCDDEGHVAGDEWKEGKCKKCYCRHDLTIECQVEILFVFPKSRTVLHQLYQNVQKEKSLKFVLQKDYVLNSNANAIQPLCPPIVWPDLEDGQLTEIVEDSCCQRVRVVCDRSSCPEKPDCPKELELLEIEGECCSTYKCKPREDVCVYVNKYELEDGFQIPLISVDATPSLYKPGDEWEDGLCEKCSCVETKNSQPTAVCTVDGCTPMEESRDYVLQEVKVPGKCCPEIVRKLCKDDDGNVYEVGQQWSDPDDACIKYVCEDRGGGEIEKTKSVINCTECPRTAMYFPPSKILGQCCGICRVTKCEDDDQLYEVGDTWVNLDQPCREAECIKEHDTVKTVYTKKPCPVVPKDCPEDQIVPDEDGCCETCNITSEIRCNSAPIPEKDTIGFFKYEDEDRGGTCVNDQTVPNVLKCSGACHSESYYSLEDGDFKDTCKCCKVNITVDRTIDLICPDGSYIKKTFLQPETCQCSKCAPKSGSETEKVQTKQTLALGKSLKWKINLI</sequence>
<dbReference type="PROSITE" id="PS01225">
    <property type="entry name" value="CTCK_2"/>
    <property type="match status" value="1"/>
</dbReference>
<feature type="domain" description="VWFD" evidence="11">
    <location>
        <begin position="311"/>
        <end position="500"/>
    </location>
</feature>
<feature type="domain" description="CTCK" evidence="9">
    <location>
        <begin position="1280"/>
        <end position="1377"/>
    </location>
</feature>
<dbReference type="PROSITE" id="PS51233">
    <property type="entry name" value="VWFD"/>
    <property type="match status" value="1"/>
</dbReference>
<keyword evidence="4" id="KW-0677">Repeat</keyword>
<evidence type="ECO:0000259" key="10">
    <source>
        <dbReference type="PROSITE" id="PS50022"/>
    </source>
</evidence>
<dbReference type="InterPro" id="IPR001846">
    <property type="entry name" value="VWF_type-D"/>
</dbReference>
<evidence type="ECO:0000256" key="7">
    <source>
        <dbReference type="PROSITE-ProRule" id="PRU00039"/>
    </source>
</evidence>
<comment type="similarity">
    <text evidence="3">Belongs to the thrombospondin family.</text>
</comment>
<protein>
    <submittedName>
        <fullName evidence="12">von Willebrand factor</fullName>
    </submittedName>
</protein>
<dbReference type="InterPro" id="IPR036055">
    <property type="entry name" value="LDL_receptor-like_sf"/>
</dbReference>
<comment type="caution">
    <text evidence="7">Lacks conserved residue(s) required for the propagation of feature annotation.</text>
</comment>
<dbReference type="PANTHER" id="PTHR11339:SF402">
    <property type="entry name" value="VWFD DOMAIN-CONTAINING PROTEIN"/>
    <property type="match status" value="1"/>
</dbReference>
<feature type="domain" description="F5/8 type C" evidence="10">
    <location>
        <begin position="13"/>
        <end position="184"/>
    </location>
</feature>
<dbReference type="PANTHER" id="PTHR11339">
    <property type="entry name" value="EXTRACELLULAR MATRIX GLYCOPROTEIN RELATED"/>
    <property type="match status" value="1"/>
</dbReference>
<dbReference type="Gene3D" id="2.10.25.10">
    <property type="entry name" value="Laminin"/>
    <property type="match status" value="2"/>
</dbReference>
<dbReference type="InterPro" id="IPR036084">
    <property type="entry name" value="Ser_inhib-like_sf"/>
</dbReference>
<dbReference type="Pfam" id="PF08742">
    <property type="entry name" value="C8"/>
    <property type="match status" value="1"/>
</dbReference>
<evidence type="ECO:0000259" key="11">
    <source>
        <dbReference type="PROSITE" id="PS51233"/>
    </source>
</evidence>
<evidence type="ECO:0000259" key="9">
    <source>
        <dbReference type="PROSITE" id="PS01225"/>
    </source>
</evidence>
<comment type="similarity">
    <text evidence="2">Belongs to the serine protease inhibitor-like (TIL domain-containing) family.</text>
</comment>
<evidence type="ECO:0000256" key="6">
    <source>
        <dbReference type="ARBA" id="ARBA00023180"/>
    </source>
</evidence>
<dbReference type="GO" id="GO:0005615">
    <property type="term" value="C:extracellular space"/>
    <property type="evidence" value="ECO:0007669"/>
    <property type="project" value="TreeGrafter"/>
</dbReference>
<dbReference type="EMBL" id="BPLR01015958">
    <property type="protein sequence ID" value="GIY80059.1"/>
    <property type="molecule type" value="Genomic_DNA"/>
</dbReference>
<evidence type="ECO:0000256" key="4">
    <source>
        <dbReference type="ARBA" id="ARBA00022737"/>
    </source>
</evidence>
<keyword evidence="5 7" id="KW-1015">Disulfide bond</keyword>
<proteinExistence type="inferred from homology"/>
<dbReference type="CDD" id="cd00112">
    <property type="entry name" value="LDLa"/>
    <property type="match status" value="1"/>
</dbReference>
<dbReference type="Pfam" id="PF01826">
    <property type="entry name" value="TIL"/>
    <property type="match status" value="1"/>
</dbReference>
<dbReference type="SMART" id="SM00041">
    <property type="entry name" value="CT"/>
    <property type="match status" value="1"/>
</dbReference>
<feature type="region of interest" description="Disordered" evidence="8">
    <location>
        <begin position="28"/>
        <end position="52"/>
    </location>
</feature>
<dbReference type="Proteomes" id="UP001054945">
    <property type="component" value="Unassembled WGS sequence"/>
</dbReference>
<evidence type="ECO:0000256" key="2">
    <source>
        <dbReference type="ARBA" id="ARBA00007611"/>
    </source>
</evidence>
<dbReference type="SUPFAM" id="SSF57424">
    <property type="entry name" value="LDL receptor-like module"/>
    <property type="match status" value="1"/>
</dbReference>
<evidence type="ECO:0000313" key="12">
    <source>
        <dbReference type="EMBL" id="GIY80059.1"/>
    </source>
</evidence>
<evidence type="ECO:0000256" key="5">
    <source>
        <dbReference type="ARBA" id="ARBA00023157"/>
    </source>
</evidence>
<comment type="subcellular location">
    <subcellularLocation>
        <location evidence="1">Secreted</location>
        <location evidence="1">Extracellular space</location>
    </subcellularLocation>
</comment>
<evidence type="ECO:0000256" key="3">
    <source>
        <dbReference type="ARBA" id="ARBA00009456"/>
    </source>
</evidence>
<dbReference type="InterPro" id="IPR000421">
    <property type="entry name" value="FA58C"/>
</dbReference>
<dbReference type="GO" id="GO:0031012">
    <property type="term" value="C:extracellular matrix"/>
    <property type="evidence" value="ECO:0007669"/>
    <property type="project" value="TreeGrafter"/>
</dbReference>
<gene>
    <name evidence="12" type="primary">VWF</name>
    <name evidence="12" type="ORF">CEXT_590361</name>
</gene>
<dbReference type="InterPro" id="IPR050780">
    <property type="entry name" value="Mucin_vWF_Thrombospondin_sf"/>
</dbReference>
<feature type="disulfide bond" evidence="7">
    <location>
        <begin position="1317"/>
        <end position="1371"/>
    </location>
</feature>
<dbReference type="InterPro" id="IPR014853">
    <property type="entry name" value="VWF/SSPO/ZAN-like_Cys-rich_dom"/>
</dbReference>
<dbReference type="SMART" id="SM00216">
    <property type="entry name" value="VWD"/>
    <property type="match status" value="2"/>
</dbReference>
<reference evidence="12 13" key="1">
    <citation type="submission" date="2021-06" db="EMBL/GenBank/DDBJ databases">
        <title>Caerostris extrusa draft genome.</title>
        <authorList>
            <person name="Kono N."/>
            <person name="Arakawa K."/>
        </authorList>
    </citation>
    <scope>NUCLEOTIDE SEQUENCE [LARGE SCALE GENOMIC DNA]</scope>
</reference>
<feature type="disulfide bond" evidence="7">
    <location>
        <begin position="1321"/>
        <end position="1373"/>
    </location>
</feature>
<dbReference type="InterPro" id="IPR008979">
    <property type="entry name" value="Galactose-bd-like_sf"/>
</dbReference>
<comment type="caution">
    <text evidence="12">The sequence shown here is derived from an EMBL/GenBank/DDBJ whole genome shotgun (WGS) entry which is preliminary data.</text>
</comment>
<dbReference type="Pfam" id="PF00094">
    <property type="entry name" value="VWD"/>
    <property type="match status" value="2"/>
</dbReference>
<dbReference type="SMART" id="SM00832">
    <property type="entry name" value="C8"/>
    <property type="match status" value="1"/>
</dbReference>
<evidence type="ECO:0000313" key="13">
    <source>
        <dbReference type="Proteomes" id="UP001054945"/>
    </source>
</evidence>
<dbReference type="PROSITE" id="PS01185">
    <property type="entry name" value="CTCK_1"/>
    <property type="match status" value="1"/>
</dbReference>
<keyword evidence="6" id="KW-0325">Glycoprotein</keyword>
<dbReference type="SUPFAM" id="SSF57567">
    <property type="entry name" value="Serine protease inhibitors"/>
    <property type="match status" value="2"/>
</dbReference>
<evidence type="ECO:0000256" key="1">
    <source>
        <dbReference type="ARBA" id="ARBA00004239"/>
    </source>
</evidence>
<dbReference type="InterPro" id="IPR006207">
    <property type="entry name" value="Cys_knot_C"/>
</dbReference>
<dbReference type="InterPro" id="IPR002172">
    <property type="entry name" value="LDrepeatLR_classA_rpt"/>
</dbReference>
<accession>A0AAV4WE12</accession>
<dbReference type="FunFam" id="2.10.25.10:FF:000055">
    <property type="entry name" value="alpha-tectorin isoform X1"/>
    <property type="match status" value="1"/>
</dbReference>
<dbReference type="Gene3D" id="2.60.120.260">
    <property type="entry name" value="Galactose-binding domain-like"/>
    <property type="match status" value="1"/>
</dbReference>